<evidence type="ECO:0000313" key="3">
    <source>
        <dbReference type="Proteomes" id="UP000886885"/>
    </source>
</evidence>
<organism evidence="2 3">
    <name type="scientific">Populus tomentosa</name>
    <name type="common">Chinese white poplar</name>
    <dbReference type="NCBI Taxonomy" id="118781"/>
    <lineage>
        <taxon>Eukaryota</taxon>
        <taxon>Viridiplantae</taxon>
        <taxon>Streptophyta</taxon>
        <taxon>Embryophyta</taxon>
        <taxon>Tracheophyta</taxon>
        <taxon>Spermatophyta</taxon>
        <taxon>Magnoliopsida</taxon>
        <taxon>eudicotyledons</taxon>
        <taxon>Gunneridae</taxon>
        <taxon>Pentapetalae</taxon>
        <taxon>rosids</taxon>
        <taxon>fabids</taxon>
        <taxon>Malpighiales</taxon>
        <taxon>Salicaceae</taxon>
        <taxon>Saliceae</taxon>
        <taxon>Populus</taxon>
    </lineage>
</organism>
<name>A0A8X8DDJ3_POPTO</name>
<dbReference type="OrthoDB" id="1058301at2759"/>
<proteinExistence type="predicted"/>
<feature type="signal peptide" evidence="1">
    <location>
        <begin position="1"/>
        <end position="21"/>
    </location>
</feature>
<gene>
    <name evidence="2" type="ORF">POTOM_004547</name>
</gene>
<dbReference type="EMBL" id="JAAWWB010000002">
    <property type="protein sequence ID" value="KAG6788480.1"/>
    <property type="molecule type" value="Genomic_DNA"/>
</dbReference>
<reference evidence="2" key="1">
    <citation type="journal article" date="2020" name="bioRxiv">
        <title>Hybrid origin of Populus tomentosa Carr. identified through genome sequencing and phylogenomic analysis.</title>
        <authorList>
            <person name="An X."/>
            <person name="Gao K."/>
            <person name="Chen Z."/>
            <person name="Li J."/>
            <person name="Yang X."/>
            <person name="Yang X."/>
            <person name="Zhou J."/>
            <person name="Guo T."/>
            <person name="Zhao T."/>
            <person name="Huang S."/>
            <person name="Miao D."/>
            <person name="Khan W.U."/>
            <person name="Rao P."/>
            <person name="Ye M."/>
            <person name="Lei B."/>
            <person name="Liao W."/>
            <person name="Wang J."/>
            <person name="Ji L."/>
            <person name="Li Y."/>
            <person name="Guo B."/>
            <person name="Mustafa N.S."/>
            <person name="Li S."/>
            <person name="Yun Q."/>
            <person name="Keller S.R."/>
            <person name="Mao J."/>
            <person name="Zhang R."/>
            <person name="Strauss S.H."/>
        </authorList>
    </citation>
    <scope>NUCLEOTIDE SEQUENCE</scope>
    <source>
        <strain evidence="2">GM15</strain>
        <tissue evidence="2">Leaf</tissue>
    </source>
</reference>
<dbReference type="AlphaFoldDB" id="A0A8X8DDJ3"/>
<evidence type="ECO:0000256" key="1">
    <source>
        <dbReference type="SAM" id="SignalP"/>
    </source>
</evidence>
<keyword evidence="3" id="KW-1185">Reference proteome</keyword>
<evidence type="ECO:0000313" key="2">
    <source>
        <dbReference type="EMBL" id="KAG6788480.1"/>
    </source>
</evidence>
<keyword evidence="1" id="KW-0732">Signal</keyword>
<comment type="caution">
    <text evidence="2">The sequence shown here is derived from an EMBL/GenBank/DDBJ whole genome shotgun (WGS) entry which is preliminary data.</text>
</comment>
<dbReference type="Proteomes" id="UP000886885">
    <property type="component" value="Chromosome 1D"/>
</dbReference>
<protein>
    <submittedName>
        <fullName evidence="2">Uncharacterized protein</fullName>
    </submittedName>
</protein>
<sequence length="135" mass="15211">MGSNLVLQLLAFNASLSSVLACKYVDSTRFSVLSCLMQREHFDSLSQGLMAEVDTYPCFAYGWCGCFVYTVILDEAIVRLKPDFFLLGGGEVSLKLAIRTLEFIQDMKNRHFHQCPVLFSLPSFRLIQGKARTIT</sequence>
<accession>A0A8X8DDJ3</accession>
<feature type="chain" id="PRO_5036491532" evidence="1">
    <location>
        <begin position="22"/>
        <end position="135"/>
    </location>
</feature>